<reference evidence="3" key="3">
    <citation type="submission" date="2021-05" db="UniProtKB">
        <authorList>
            <consortium name="EnsemblPlants"/>
        </authorList>
    </citation>
    <scope>IDENTIFICATION</scope>
    <source>
        <strain evidence="3">cv. B73</strain>
    </source>
</reference>
<organism evidence="2">
    <name type="scientific">Zea mays</name>
    <name type="common">Maize</name>
    <dbReference type="NCBI Taxonomy" id="4577"/>
    <lineage>
        <taxon>Eukaryota</taxon>
        <taxon>Viridiplantae</taxon>
        <taxon>Streptophyta</taxon>
        <taxon>Embryophyta</taxon>
        <taxon>Tracheophyta</taxon>
        <taxon>Spermatophyta</taxon>
        <taxon>Magnoliopsida</taxon>
        <taxon>Liliopsida</taxon>
        <taxon>Poales</taxon>
        <taxon>Poaceae</taxon>
        <taxon>PACMAD clade</taxon>
        <taxon>Panicoideae</taxon>
        <taxon>Andropogonodae</taxon>
        <taxon>Andropogoneae</taxon>
        <taxon>Tripsacinae</taxon>
        <taxon>Zea</taxon>
    </lineage>
</organism>
<keyword evidence="1" id="KW-0119">Carbohydrate metabolism</keyword>
<dbReference type="STRING" id="4577.A0A1D6JQC6"/>
<dbReference type="InterPro" id="IPR008811">
    <property type="entry name" value="Glycosyl_hydrolases_36"/>
</dbReference>
<dbReference type="EnsemblPlants" id="Zm00001eb005800_T001">
    <property type="protein sequence ID" value="Zm00001eb005800_P001"/>
    <property type="gene ID" value="Zm00001eb005800"/>
</dbReference>
<evidence type="ECO:0000313" key="3">
    <source>
        <dbReference type="EnsemblPlants" id="Zm00001eb005800_P001"/>
    </source>
</evidence>
<reference evidence="3" key="2">
    <citation type="submission" date="2019-07" db="EMBL/GenBank/DDBJ databases">
        <authorList>
            <person name="Seetharam A."/>
            <person name="Woodhouse M."/>
            <person name="Cannon E."/>
        </authorList>
    </citation>
    <scope>NUCLEOTIDE SEQUENCE [LARGE SCALE GENOMIC DNA]</scope>
    <source>
        <strain evidence="3">cv. B73</strain>
    </source>
</reference>
<dbReference type="EMBL" id="CM007647">
    <property type="protein sequence ID" value="ONL94192.1"/>
    <property type="molecule type" value="Genomic_DNA"/>
</dbReference>
<dbReference type="Pfam" id="PF05691">
    <property type="entry name" value="Raffinose_syn"/>
    <property type="match status" value="1"/>
</dbReference>
<dbReference type="PANTHER" id="PTHR31268:SF37">
    <property type="entry name" value="GALACTINOL--SUCROSE GALACTOSYLTRANSFERASE"/>
    <property type="match status" value="1"/>
</dbReference>
<evidence type="ECO:0000256" key="1">
    <source>
        <dbReference type="ARBA" id="ARBA00023277"/>
    </source>
</evidence>
<keyword evidence="4" id="KW-1185">Reference proteome</keyword>
<protein>
    <submittedName>
        <fullName evidence="2 3">Uncharacterized protein</fullName>
    </submittedName>
</protein>
<dbReference type="Gramene" id="Zm00001eb005800_T001">
    <property type="protein sequence ID" value="Zm00001eb005800_P001"/>
    <property type="gene ID" value="Zm00001eb005800"/>
</dbReference>
<dbReference type="Gramene" id="Zm00001eb005800_T002">
    <property type="protein sequence ID" value="Zm00001eb005800_P002"/>
    <property type="gene ID" value="Zm00001eb005800"/>
</dbReference>
<gene>
    <name evidence="2" type="ORF">ZEAMMB73_Zm00001d027882</name>
</gene>
<dbReference type="PANTHER" id="PTHR31268">
    <property type="match status" value="1"/>
</dbReference>
<dbReference type="IntAct" id="A0A1D6JQC6">
    <property type="interactions" value="5"/>
</dbReference>
<reference evidence="2 4" key="1">
    <citation type="submission" date="2015-12" db="EMBL/GenBank/DDBJ databases">
        <title>Update maize B73 reference genome by single molecule sequencing technologies.</title>
        <authorList>
            <consortium name="Maize Genome Sequencing Project"/>
            <person name="Ware D."/>
        </authorList>
    </citation>
    <scope>NUCLEOTIDE SEQUENCE [LARGE SCALE GENOMIC DNA]</scope>
    <source>
        <strain evidence="4">cv. B73</strain>
        <tissue evidence="2">Seedling</tissue>
    </source>
</reference>
<dbReference type="AlphaFoldDB" id="A0A1D6JQC6"/>
<proteinExistence type="predicted"/>
<evidence type="ECO:0000313" key="2">
    <source>
        <dbReference type="EMBL" id="ONL94192.1"/>
    </source>
</evidence>
<evidence type="ECO:0000313" key="4">
    <source>
        <dbReference type="Proteomes" id="UP000007305"/>
    </source>
</evidence>
<dbReference type="Proteomes" id="UP000007305">
    <property type="component" value="Chromosome 1"/>
</dbReference>
<dbReference type="EnsemblPlants" id="Zm00001eb005800_T002">
    <property type="protein sequence ID" value="Zm00001eb005800_P002"/>
    <property type="gene ID" value="Zm00001eb005800"/>
</dbReference>
<name>A0A1D6JQC6_MAIZE</name>
<accession>A0A1D6JQC6</accession>
<sequence length="301" mass="32464">MGAFMRKMKAAFPAMEQVCVWHALCRYWGGLRPGTPGLPPTKVVAPKFSSGLQRTMEDLAVDKIVSNGVGLIEHKRAQPSPPWRVGPSCSLLVDLSRRSSTASRPARSSPSSLPQLAESLCFLPWRGVPCRLLAAPISSARPRAHLPSSDARACSLCLSVSPWSICTGRPPPKSGQTCVTSLLGPPWPPRRRSSLVMPLPCVIVVARVCVFSWWCSTSGSGSHVRGRRACSPSKLPCWLRPARLCVARIAFCCSHARKALCSSTLQLVARPAPCCRELQPGFRFVAQLGPTSPMTVCSSSP</sequence>